<dbReference type="RefSeq" id="XP_062658938.1">
    <property type="nucleotide sequence ID" value="XM_062798349.1"/>
</dbReference>
<keyword evidence="3" id="KW-1185">Reference proteome</keyword>
<reference evidence="2" key="2">
    <citation type="submission" date="2023-06" db="EMBL/GenBank/DDBJ databases">
        <authorList>
            <consortium name="Lawrence Berkeley National Laboratory"/>
            <person name="Haridas S."/>
            <person name="Hensen N."/>
            <person name="Bonometti L."/>
            <person name="Westerberg I."/>
            <person name="Brannstrom I.O."/>
            <person name="Guillou S."/>
            <person name="Cros-Aarteil S."/>
            <person name="Calhoun S."/>
            <person name="Kuo A."/>
            <person name="Mondo S."/>
            <person name="Pangilinan J."/>
            <person name="Riley R."/>
            <person name="Labutti K."/>
            <person name="Andreopoulos B."/>
            <person name="Lipzen A."/>
            <person name="Chen C."/>
            <person name="Yanf M."/>
            <person name="Daum C."/>
            <person name="Ng V."/>
            <person name="Clum A."/>
            <person name="Steindorff A."/>
            <person name="Ohm R."/>
            <person name="Martin F."/>
            <person name="Silar P."/>
            <person name="Natvig D."/>
            <person name="Lalanne C."/>
            <person name="Gautier V."/>
            <person name="Ament-Velasquez S.L."/>
            <person name="Kruys A."/>
            <person name="Hutchinson M.I."/>
            <person name="Powell A.J."/>
            <person name="Barry K."/>
            <person name="Miller A.N."/>
            <person name="Grigoriev I.V."/>
            <person name="Debuchy R."/>
            <person name="Gladieux P."/>
            <person name="Thoren M.H."/>
            <person name="Johannesson H."/>
        </authorList>
    </citation>
    <scope>NUCLEOTIDE SEQUENCE</scope>
    <source>
        <strain evidence="2">CBS 168.71</strain>
    </source>
</reference>
<dbReference type="EMBL" id="JAUEPN010000004">
    <property type="protein sequence ID" value="KAK3295424.1"/>
    <property type="molecule type" value="Genomic_DNA"/>
</dbReference>
<organism evidence="2 3">
    <name type="scientific">Chaetomium fimeti</name>
    <dbReference type="NCBI Taxonomy" id="1854472"/>
    <lineage>
        <taxon>Eukaryota</taxon>
        <taxon>Fungi</taxon>
        <taxon>Dikarya</taxon>
        <taxon>Ascomycota</taxon>
        <taxon>Pezizomycotina</taxon>
        <taxon>Sordariomycetes</taxon>
        <taxon>Sordariomycetidae</taxon>
        <taxon>Sordariales</taxon>
        <taxon>Chaetomiaceae</taxon>
        <taxon>Chaetomium</taxon>
    </lineage>
</organism>
<dbReference type="AlphaFoldDB" id="A0AAE0HFK5"/>
<gene>
    <name evidence="2" type="ORF">B0H64DRAFT_145608</name>
</gene>
<feature type="region of interest" description="Disordered" evidence="1">
    <location>
        <begin position="116"/>
        <end position="161"/>
    </location>
</feature>
<proteinExistence type="predicted"/>
<dbReference type="Proteomes" id="UP001278766">
    <property type="component" value="Unassembled WGS sequence"/>
</dbReference>
<evidence type="ECO:0000313" key="2">
    <source>
        <dbReference type="EMBL" id="KAK3295424.1"/>
    </source>
</evidence>
<protein>
    <submittedName>
        <fullName evidence="2">Uncharacterized protein</fullName>
    </submittedName>
</protein>
<evidence type="ECO:0000313" key="3">
    <source>
        <dbReference type="Proteomes" id="UP001278766"/>
    </source>
</evidence>
<accession>A0AAE0HFK5</accession>
<comment type="caution">
    <text evidence="2">The sequence shown here is derived from an EMBL/GenBank/DDBJ whole genome shotgun (WGS) entry which is preliminary data.</text>
</comment>
<sequence>MATKYTRPDGGFKSVKSITDINTKTLQLAYPAARDIAKELDGYALEYIKQAKARIDELVVVAQHLRWENEKLKSEAEEARVGTEEAVQTIHKFLMGGDLENLRDYRKGEEIQAVENTATGGTAAGDNPAGDDAVGKDAAMNGMTGDDKAEDDPTGENPSWQ</sequence>
<reference evidence="2" key="1">
    <citation type="journal article" date="2023" name="Mol. Phylogenet. Evol.">
        <title>Genome-scale phylogeny and comparative genomics of the fungal order Sordariales.</title>
        <authorList>
            <person name="Hensen N."/>
            <person name="Bonometti L."/>
            <person name="Westerberg I."/>
            <person name="Brannstrom I.O."/>
            <person name="Guillou S."/>
            <person name="Cros-Aarteil S."/>
            <person name="Calhoun S."/>
            <person name="Haridas S."/>
            <person name="Kuo A."/>
            <person name="Mondo S."/>
            <person name="Pangilinan J."/>
            <person name="Riley R."/>
            <person name="LaButti K."/>
            <person name="Andreopoulos B."/>
            <person name="Lipzen A."/>
            <person name="Chen C."/>
            <person name="Yan M."/>
            <person name="Daum C."/>
            <person name="Ng V."/>
            <person name="Clum A."/>
            <person name="Steindorff A."/>
            <person name="Ohm R.A."/>
            <person name="Martin F."/>
            <person name="Silar P."/>
            <person name="Natvig D.O."/>
            <person name="Lalanne C."/>
            <person name="Gautier V."/>
            <person name="Ament-Velasquez S.L."/>
            <person name="Kruys A."/>
            <person name="Hutchinson M.I."/>
            <person name="Powell A.J."/>
            <person name="Barry K."/>
            <person name="Miller A.N."/>
            <person name="Grigoriev I.V."/>
            <person name="Debuchy R."/>
            <person name="Gladieux P."/>
            <person name="Hiltunen Thoren M."/>
            <person name="Johannesson H."/>
        </authorList>
    </citation>
    <scope>NUCLEOTIDE SEQUENCE</scope>
    <source>
        <strain evidence="2">CBS 168.71</strain>
    </source>
</reference>
<evidence type="ECO:0000256" key="1">
    <source>
        <dbReference type="SAM" id="MobiDB-lite"/>
    </source>
</evidence>
<name>A0AAE0HFK5_9PEZI</name>
<dbReference type="GeneID" id="87835297"/>